<feature type="transmembrane region" description="Helical" evidence="1">
    <location>
        <begin position="175"/>
        <end position="194"/>
    </location>
</feature>
<feature type="transmembrane region" description="Helical" evidence="1">
    <location>
        <begin position="113"/>
        <end position="132"/>
    </location>
</feature>
<dbReference type="AlphaFoldDB" id="A0A7X1F7S3"/>
<feature type="transmembrane region" description="Helical" evidence="1">
    <location>
        <begin position="52"/>
        <end position="69"/>
    </location>
</feature>
<accession>A0A7X1F7S3</accession>
<keyword evidence="1" id="KW-1133">Transmembrane helix</keyword>
<proteinExistence type="predicted"/>
<reference evidence="3 4" key="1">
    <citation type="submission" date="2020-08" db="EMBL/GenBank/DDBJ databases">
        <title>The genome sequence of Novosphingobium flavum 4Y4.</title>
        <authorList>
            <person name="Liu Y."/>
        </authorList>
    </citation>
    <scope>NUCLEOTIDE SEQUENCE [LARGE SCALE GENOMIC DNA]</scope>
    <source>
        <strain evidence="3 4">4Y4</strain>
    </source>
</reference>
<keyword evidence="1" id="KW-0472">Membrane</keyword>
<feature type="domain" description="Inositolphosphotransferase Aur1/Ipt1" evidence="2">
    <location>
        <begin position="145"/>
        <end position="330"/>
    </location>
</feature>
<dbReference type="EMBL" id="JACLAU010000012">
    <property type="protein sequence ID" value="MBC2651953.1"/>
    <property type="molecule type" value="Genomic_DNA"/>
</dbReference>
<dbReference type="GO" id="GO:0016020">
    <property type="term" value="C:membrane"/>
    <property type="evidence" value="ECO:0007669"/>
    <property type="project" value="UniProtKB-SubCell"/>
</dbReference>
<name>A0A7X1F7S3_9SPHN</name>
<evidence type="ECO:0000313" key="3">
    <source>
        <dbReference type="EMBL" id="MBC2651953.1"/>
    </source>
</evidence>
<evidence type="ECO:0000313" key="4">
    <source>
        <dbReference type="Proteomes" id="UP000520156"/>
    </source>
</evidence>
<gene>
    <name evidence="3" type="ORF">H7F49_09575</name>
</gene>
<evidence type="ECO:0000259" key="2">
    <source>
        <dbReference type="Pfam" id="PF14378"/>
    </source>
</evidence>
<keyword evidence="1" id="KW-0812">Transmembrane</keyword>
<feature type="transmembrane region" description="Helical" evidence="1">
    <location>
        <begin position="206"/>
        <end position="232"/>
    </location>
</feature>
<dbReference type="RefSeq" id="WP_185683374.1">
    <property type="nucleotide sequence ID" value="NZ_JACLAU010000012.1"/>
</dbReference>
<dbReference type="Pfam" id="PF14378">
    <property type="entry name" value="PAP2_3"/>
    <property type="match status" value="1"/>
</dbReference>
<sequence>MVALAKSVRPANGAADFDHAMTSSSPPACPAPGPNLFVGAVSAGRTAGGTPWLVLALMASGIAIVPLMLHNRLFPDVSNRSFLALSLIMALCLGIRIAMTNARTPWQTRLRDFSSHAGAMLLIGILGAIASYETAADTSGFSDAALARSDTALHFDWVALYRIVCGHPLLQHLGALAYGSIYVTPWALLGWLAWHGERDRAHRFLLSFWAASVMTLALFPLFPARGALAFLWHGPIHYMPTSGLYQSAIIPARRAHAIQAIDLGAVQGIVCAPSFHTASAVIFMVTAWPFPALRRVIVPVNIAMLLSTPVEGTHYLTNMLLGAAVAALACVTIRSLPNTPAAA</sequence>
<feature type="transmembrane region" description="Helical" evidence="1">
    <location>
        <begin position="81"/>
        <end position="101"/>
    </location>
</feature>
<dbReference type="InterPro" id="IPR026841">
    <property type="entry name" value="Aur1/Ipt1"/>
</dbReference>
<organism evidence="3 4">
    <name type="scientific">Novosphingobium aerophilum</name>
    <dbReference type="NCBI Taxonomy" id="2839843"/>
    <lineage>
        <taxon>Bacteria</taxon>
        <taxon>Pseudomonadati</taxon>
        <taxon>Pseudomonadota</taxon>
        <taxon>Alphaproteobacteria</taxon>
        <taxon>Sphingomonadales</taxon>
        <taxon>Sphingomonadaceae</taxon>
        <taxon>Novosphingobium</taxon>
    </lineage>
</organism>
<feature type="transmembrane region" description="Helical" evidence="1">
    <location>
        <begin position="315"/>
        <end position="336"/>
    </location>
</feature>
<keyword evidence="4" id="KW-1185">Reference proteome</keyword>
<comment type="caution">
    <text evidence="3">The sequence shown here is derived from an EMBL/GenBank/DDBJ whole genome shotgun (WGS) entry which is preliminary data.</text>
</comment>
<protein>
    <submittedName>
        <fullName evidence="3">Phosphatase PAP2 family protein</fullName>
    </submittedName>
</protein>
<dbReference type="Proteomes" id="UP000520156">
    <property type="component" value="Unassembled WGS sequence"/>
</dbReference>
<evidence type="ECO:0000256" key="1">
    <source>
        <dbReference type="SAM" id="Phobius"/>
    </source>
</evidence>